<evidence type="ECO:0000313" key="3">
    <source>
        <dbReference type="EMBL" id="KAF5330192.1"/>
    </source>
</evidence>
<evidence type="ECO:0000256" key="1">
    <source>
        <dbReference type="SAM" id="Phobius"/>
    </source>
</evidence>
<dbReference type="OrthoDB" id="3261349at2759"/>
<feature type="transmembrane region" description="Helical" evidence="1">
    <location>
        <begin position="202"/>
        <end position="220"/>
    </location>
</feature>
<evidence type="ECO:0000259" key="2">
    <source>
        <dbReference type="Pfam" id="PF20151"/>
    </source>
</evidence>
<protein>
    <recommendedName>
        <fullName evidence="2">DUF6533 domain-containing protein</fullName>
    </recommendedName>
</protein>
<dbReference type="Proteomes" id="UP000541558">
    <property type="component" value="Unassembled WGS sequence"/>
</dbReference>
<proteinExistence type="predicted"/>
<keyword evidence="1" id="KW-0812">Transmembrane</keyword>
<feature type="transmembrane region" description="Helical" evidence="1">
    <location>
        <begin position="108"/>
        <end position="130"/>
    </location>
</feature>
<organism evidence="3 4">
    <name type="scientific">Ephemerocybe angulata</name>
    <dbReference type="NCBI Taxonomy" id="980116"/>
    <lineage>
        <taxon>Eukaryota</taxon>
        <taxon>Fungi</taxon>
        <taxon>Dikarya</taxon>
        <taxon>Basidiomycota</taxon>
        <taxon>Agaricomycotina</taxon>
        <taxon>Agaricomycetes</taxon>
        <taxon>Agaricomycetidae</taxon>
        <taxon>Agaricales</taxon>
        <taxon>Agaricineae</taxon>
        <taxon>Psathyrellaceae</taxon>
        <taxon>Ephemerocybe</taxon>
    </lineage>
</organism>
<keyword evidence="4" id="KW-1185">Reference proteome</keyword>
<reference evidence="3 4" key="1">
    <citation type="journal article" date="2020" name="ISME J.">
        <title>Uncovering the hidden diversity of litter-decomposition mechanisms in mushroom-forming fungi.</title>
        <authorList>
            <person name="Floudas D."/>
            <person name="Bentzer J."/>
            <person name="Ahren D."/>
            <person name="Johansson T."/>
            <person name="Persson P."/>
            <person name="Tunlid A."/>
        </authorList>
    </citation>
    <scope>NUCLEOTIDE SEQUENCE [LARGE SCALE GENOMIC DNA]</scope>
    <source>
        <strain evidence="3 4">CBS 175.51</strain>
    </source>
</reference>
<sequence length="319" mass="36080">MDEGIDSMGGISLTASQLAAAASMGFLYYDYFLTLSREVEWIWFAPQKHSLGTALFFANRYLAVVGHIPYICAGLRIYREVMNFVVQVLVSFFLIARTYALWNRNKMILLLMLAVSSPVIIYTMTIYAITHEELRNPSLKNLLHHSCLLKYSESRSIKILVSWIGVLVFDTLIFALSLYKVVEYAKMERPRILELLARDGTIYFGLVSLSCCATVITYWPHVLMKDPYSRGAAEIIANSLASTLASRLFLNLRDPAVSTNARYDITAQTGFPEDTRFEFFPNRFYGAWSRGNHNGAVTMSVQLQTLNYRSGDWGDSSGT</sequence>
<accession>A0A8H5FB63</accession>
<dbReference type="EMBL" id="JAACJK010000116">
    <property type="protein sequence ID" value="KAF5330192.1"/>
    <property type="molecule type" value="Genomic_DNA"/>
</dbReference>
<dbReference type="AlphaFoldDB" id="A0A8H5FB63"/>
<keyword evidence="1" id="KW-0472">Membrane</keyword>
<evidence type="ECO:0000313" key="4">
    <source>
        <dbReference type="Proteomes" id="UP000541558"/>
    </source>
</evidence>
<feature type="transmembrane region" description="Helical" evidence="1">
    <location>
        <begin position="12"/>
        <end position="31"/>
    </location>
</feature>
<dbReference type="InterPro" id="IPR045340">
    <property type="entry name" value="DUF6533"/>
</dbReference>
<feature type="domain" description="DUF6533" evidence="2">
    <location>
        <begin position="20"/>
        <end position="64"/>
    </location>
</feature>
<dbReference type="Pfam" id="PF20151">
    <property type="entry name" value="DUF6533"/>
    <property type="match status" value="1"/>
</dbReference>
<feature type="transmembrane region" description="Helical" evidence="1">
    <location>
        <begin position="51"/>
        <end position="72"/>
    </location>
</feature>
<comment type="caution">
    <text evidence="3">The sequence shown here is derived from an EMBL/GenBank/DDBJ whole genome shotgun (WGS) entry which is preliminary data.</text>
</comment>
<keyword evidence="1" id="KW-1133">Transmembrane helix</keyword>
<feature type="transmembrane region" description="Helical" evidence="1">
    <location>
        <begin position="84"/>
        <end position="102"/>
    </location>
</feature>
<gene>
    <name evidence="3" type="ORF">D9611_010531</name>
</gene>
<feature type="transmembrane region" description="Helical" evidence="1">
    <location>
        <begin position="160"/>
        <end position="182"/>
    </location>
</feature>
<name>A0A8H5FB63_9AGAR</name>